<keyword evidence="1" id="KW-1133">Transmembrane helix</keyword>
<evidence type="ECO:0000256" key="1">
    <source>
        <dbReference type="SAM" id="Phobius"/>
    </source>
</evidence>
<evidence type="ECO:0000313" key="2">
    <source>
        <dbReference type="EMBL" id="GLT22655.1"/>
    </source>
</evidence>
<gene>
    <name evidence="2" type="ORF">GCM10007933_21150</name>
</gene>
<keyword evidence="1" id="KW-0812">Transmembrane</keyword>
<reference evidence="3" key="1">
    <citation type="journal article" date="2019" name="Int. J. Syst. Evol. Microbiol.">
        <title>The Global Catalogue of Microorganisms (GCM) 10K type strain sequencing project: providing services to taxonomists for standard genome sequencing and annotation.</title>
        <authorList>
            <consortium name="The Broad Institute Genomics Platform"/>
            <consortium name="The Broad Institute Genome Sequencing Center for Infectious Disease"/>
            <person name="Wu L."/>
            <person name="Ma J."/>
        </authorList>
    </citation>
    <scope>NUCLEOTIDE SEQUENCE [LARGE SCALE GENOMIC DNA]</scope>
    <source>
        <strain evidence="3">NBRC 102407</strain>
    </source>
</reference>
<dbReference type="EMBL" id="BSPX01000029">
    <property type="protein sequence ID" value="GLT22655.1"/>
    <property type="molecule type" value="Genomic_DNA"/>
</dbReference>
<accession>A0ABQ6FDT8</accession>
<sequence>MAWIDTIALWIGYVIMAAMGMGVAAFVVGLVLEEIGRKLRNGLSLRDIQQAVEEWRKAHPERAARFDSRKSW</sequence>
<keyword evidence="3" id="KW-1185">Reference proteome</keyword>
<organism evidence="2 3">
    <name type="scientific">Zoogloea oryzae</name>
    <dbReference type="NCBI Taxonomy" id="310767"/>
    <lineage>
        <taxon>Bacteria</taxon>
        <taxon>Pseudomonadati</taxon>
        <taxon>Pseudomonadota</taxon>
        <taxon>Betaproteobacteria</taxon>
        <taxon>Rhodocyclales</taxon>
        <taxon>Zoogloeaceae</taxon>
        <taxon>Zoogloea</taxon>
    </lineage>
</organism>
<dbReference type="Proteomes" id="UP001157167">
    <property type="component" value="Unassembled WGS sequence"/>
</dbReference>
<proteinExistence type="predicted"/>
<protein>
    <submittedName>
        <fullName evidence="2">Uncharacterized protein</fullName>
    </submittedName>
</protein>
<comment type="caution">
    <text evidence="2">The sequence shown here is derived from an EMBL/GenBank/DDBJ whole genome shotgun (WGS) entry which is preliminary data.</text>
</comment>
<feature type="transmembrane region" description="Helical" evidence="1">
    <location>
        <begin position="6"/>
        <end position="32"/>
    </location>
</feature>
<evidence type="ECO:0000313" key="3">
    <source>
        <dbReference type="Proteomes" id="UP001157167"/>
    </source>
</evidence>
<keyword evidence="1" id="KW-0472">Membrane</keyword>
<name>A0ABQ6FDT8_9RHOO</name>